<keyword evidence="2" id="KW-1185">Reference proteome</keyword>
<accession>A0ACC2HAQ8</accession>
<name>A0ACC2HAQ8_DALPE</name>
<comment type="caution">
    <text evidence="1">The sequence shown here is derived from an EMBL/GenBank/DDBJ whole genome shotgun (WGS) entry which is preliminary data.</text>
</comment>
<gene>
    <name evidence="1" type="ORF">DPEC_G00049170</name>
</gene>
<evidence type="ECO:0000313" key="2">
    <source>
        <dbReference type="Proteomes" id="UP001157502"/>
    </source>
</evidence>
<dbReference type="EMBL" id="CM055731">
    <property type="protein sequence ID" value="KAJ8013039.1"/>
    <property type="molecule type" value="Genomic_DNA"/>
</dbReference>
<reference evidence="1" key="1">
    <citation type="submission" date="2021-05" db="EMBL/GenBank/DDBJ databases">
        <authorList>
            <person name="Pan Q."/>
            <person name="Jouanno E."/>
            <person name="Zahm M."/>
            <person name="Klopp C."/>
            <person name="Cabau C."/>
            <person name="Louis A."/>
            <person name="Berthelot C."/>
            <person name="Parey E."/>
            <person name="Roest Crollius H."/>
            <person name="Montfort J."/>
            <person name="Robinson-Rechavi M."/>
            <person name="Bouchez O."/>
            <person name="Lampietro C."/>
            <person name="Lopez Roques C."/>
            <person name="Donnadieu C."/>
            <person name="Postlethwait J."/>
            <person name="Bobe J."/>
            <person name="Dillon D."/>
            <person name="Chandos A."/>
            <person name="von Hippel F."/>
            <person name="Guiguen Y."/>
        </authorList>
    </citation>
    <scope>NUCLEOTIDE SEQUENCE</scope>
    <source>
        <strain evidence="1">YG-Jan2019</strain>
    </source>
</reference>
<dbReference type="Proteomes" id="UP001157502">
    <property type="component" value="Chromosome 4"/>
</dbReference>
<protein>
    <submittedName>
        <fullName evidence="1">Uncharacterized protein</fullName>
    </submittedName>
</protein>
<proteinExistence type="predicted"/>
<organism evidence="1 2">
    <name type="scientific">Dallia pectoralis</name>
    <name type="common">Alaska blackfish</name>
    <dbReference type="NCBI Taxonomy" id="75939"/>
    <lineage>
        <taxon>Eukaryota</taxon>
        <taxon>Metazoa</taxon>
        <taxon>Chordata</taxon>
        <taxon>Craniata</taxon>
        <taxon>Vertebrata</taxon>
        <taxon>Euteleostomi</taxon>
        <taxon>Actinopterygii</taxon>
        <taxon>Neopterygii</taxon>
        <taxon>Teleostei</taxon>
        <taxon>Protacanthopterygii</taxon>
        <taxon>Esociformes</taxon>
        <taxon>Umbridae</taxon>
        <taxon>Dallia</taxon>
    </lineage>
</organism>
<evidence type="ECO:0000313" key="1">
    <source>
        <dbReference type="EMBL" id="KAJ8013039.1"/>
    </source>
</evidence>
<sequence length="102" mass="11352">MSLPYSADETHEEKSKRGNVRKRGRWRRQSQEKDGGDDDRRNEVETWSRDLMEEKSGRDRQGAIKTPPTCSGQPSLRHGFLGAADGSVYTHTVGGSVHGLGL</sequence>